<evidence type="ECO:0008006" key="3">
    <source>
        <dbReference type="Google" id="ProtNLM"/>
    </source>
</evidence>
<proteinExistence type="predicted"/>
<dbReference type="EMBL" id="JACIEQ010000001">
    <property type="protein sequence ID" value="MBB4021005.1"/>
    <property type="molecule type" value="Genomic_DNA"/>
</dbReference>
<evidence type="ECO:0000313" key="1">
    <source>
        <dbReference type="EMBL" id="MBB4021005.1"/>
    </source>
</evidence>
<organism evidence="1 2">
    <name type="scientific">Actibacterium naphthalenivorans</name>
    <dbReference type="NCBI Taxonomy" id="1614693"/>
    <lineage>
        <taxon>Bacteria</taxon>
        <taxon>Pseudomonadati</taxon>
        <taxon>Pseudomonadota</taxon>
        <taxon>Alphaproteobacteria</taxon>
        <taxon>Rhodobacterales</taxon>
        <taxon>Roseobacteraceae</taxon>
        <taxon>Actibacterium</taxon>
    </lineage>
</organism>
<dbReference type="RefSeq" id="WP_054537996.1">
    <property type="nucleotide sequence ID" value="NZ_JACIEQ010000001.1"/>
</dbReference>
<evidence type="ECO:0000313" key="2">
    <source>
        <dbReference type="Proteomes" id="UP000585681"/>
    </source>
</evidence>
<gene>
    <name evidence="1" type="ORF">GGR17_000796</name>
</gene>
<reference evidence="1" key="1">
    <citation type="submission" date="2020-08" db="EMBL/GenBank/DDBJ databases">
        <title>Genomic Encyclopedia of Type Strains, Phase IV (KMG-IV): sequencing the most valuable type-strain genomes for metagenomic binning, comparative biology and taxonomic classification.</title>
        <authorList>
            <person name="Goeker M."/>
        </authorList>
    </citation>
    <scope>NUCLEOTIDE SEQUENCE [LARGE SCALE GENOMIC DNA]</scope>
    <source>
        <strain evidence="1">DSM 105040</strain>
    </source>
</reference>
<comment type="caution">
    <text evidence="1">The sequence shown here is derived from an EMBL/GenBank/DDBJ whole genome shotgun (WGS) entry which is preliminary data.</text>
</comment>
<protein>
    <recommendedName>
        <fullName evidence="3">Dihydroorotate dehydrogenase</fullName>
    </recommendedName>
</protein>
<accession>A0A840C6D7</accession>
<dbReference type="Proteomes" id="UP000585681">
    <property type="component" value="Unassembled WGS sequence"/>
</dbReference>
<sequence length="120" mass="12351">MADLYEQERELEDFFQAARDTAPVPSAALLARVLADASAQQPAPVAAPRRGIWRRLSGAVGGWPALAGLATATLAGVWIGYAAPGAVGDLAISVWPGGGVAYDVVDLIPSMDGYLTEDGA</sequence>
<keyword evidence="2" id="KW-1185">Reference proteome</keyword>
<name>A0A840C6D7_9RHOB</name>
<dbReference type="AlphaFoldDB" id="A0A840C6D7"/>